<dbReference type="Proteomes" id="UP001240678">
    <property type="component" value="Unassembled WGS sequence"/>
</dbReference>
<comment type="caution">
    <text evidence="5">The sequence shown here is derived from an EMBL/GenBank/DDBJ whole genome shotgun (WGS) entry which is preliminary data.</text>
</comment>
<feature type="region of interest" description="Disordered" evidence="1">
    <location>
        <begin position="422"/>
        <end position="458"/>
    </location>
</feature>
<feature type="domain" description="GLEYA adhesin" evidence="3">
    <location>
        <begin position="607"/>
        <end position="696"/>
    </location>
</feature>
<keyword evidence="2" id="KW-0732">Signal</keyword>
<evidence type="ECO:0000313" key="6">
    <source>
        <dbReference type="Proteomes" id="UP001240678"/>
    </source>
</evidence>
<evidence type="ECO:0000259" key="3">
    <source>
        <dbReference type="Pfam" id="PF10528"/>
    </source>
</evidence>
<accession>A0AAJ0DXF1</accession>
<dbReference type="InterPro" id="IPR057230">
    <property type="entry name" value="DUF7908"/>
</dbReference>
<proteinExistence type="predicted"/>
<evidence type="ECO:0000313" key="5">
    <source>
        <dbReference type="EMBL" id="KAK1519429.1"/>
    </source>
</evidence>
<evidence type="ECO:0008006" key="7">
    <source>
        <dbReference type="Google" id="ProtNLM"/>
    </source>
</evidence>
<evidence type="ECO:0000256" key="2">
    <source>
        <dbReference type="SAM" id="SignalP"/>
    </source>
</evidence>
<dbReference type="GeneID" id="85342780"/>
<dbReference type="EMBL" id="MOOE01000012">
    <property type="protein sequence ID" value="KAK1519429.1"/>
    <property type="molecule type" value="Genomic_DNA"/>
</dbReference>
<reference evidence="5 6" key="1">
    <citation type="submission" date="2016-10" db="EMBL/GenBank/DDBJ databases">
        <title>The genome sequence of Colletotrichum fioriniae PJ7.</title>
        <authorList>
            <person name="Baroncelli R."/>
        </authorList>
    </citation>
    <scope>NUCLEOTIDE SEQUENCE [LARGE SCALE GENOMIC DNA]</scope>
    <source>
        <strain evidence="5 6">IMI 309622</strain>
    </source>
</reference>
<feature type="region of interest" description="Disordered" evidence="1">
    <location>
        <begin position="488"/>
        <end position="516"/>
    </location>
</feature>
<name>A0AAJ0DXF1_9PEZI</name>
<evidence type="ECO:0000256" key="1">
    <source>
        <dbReference type="SAM" id="MobiDB-lite"/>
    </source>
</evidence>
<feature type="signal peptide" evidence="2">
    <location>
        <begin position="1"/>
        <end position="18"/>
    </location>
</feature>
<keyword evidence="6" id="KW-1185">Reference proteome</keyword>
<gene>
    <name evidence="5" type="ORF">CCOS01_11080</name>
</gene>
<dbReference type="AlphaFoldDB" id="A0AAJ0DXF1"/>
<protein>
    <recommendedName>
        <fullName evidence="7">GLEYA adhesin domain-containing protein</fullName>
    </recommendedName>
</protein>
<organism evidence="5 6">
    <name type="scientific">Colletotrichum costaricense</name>
    <dbReference type="NCBI Taxonomy" id="1209916"/>
    <lineage>
        <taxon>Eukaryota</taxon>
        <taxon>Fungi</taxon>
        <taxon>Dikarya</taxon>
        <taxon>Ascomycota</taxon>
        <taxon>Pezizomycotina</taxon>
        <taxon>Sordariomycetes</taxon>
        <taxon>Hypocreomycetidae</taxon>
        <taxon>Glomerellales</taxon>
        <taxon>Glomerellaceae</taxon>
        <taxon>Colletotrichum</taxon>
        <taxon>Colletotrichum acutatum species complex</taxon>
    </lineage>
</organism>
<sequence>MKPRSILSLLCLTQTISASEPSFDHENGLPATWCFTYLSTYLEPTSIAAGSTGLETALNSTSIANAPLSTGTTIGLSTNPTLGASATPSFSLGTSLPATEQIGAPETTPLTISTSSLQLSSLSVAASDTSLTSLTTTSSASLTSSRLASPTATSSGSSTSISAQAAETVIFFVAPGSTSTVRRNLKKRVMGGFVNHNTNADRQLCNTATVFSLVAGELLDGGVPVYYSPGDSHKPLNAMGTRPNNAITTTFDVFDGVLRFYHPSLPDSQASFCQDATGQVHVTFTSRPPDCDPVSLLAYGVDLCQNGQIQLPGLPSQSTSTSTTASATSLEVLTSTTSRSTASVTSGLLQDTSIFSRTMSTVSSVSESLISSNSGPSILSFITLPTRDPETHILPSPIPLTLSSPSLSPSFSSSMLSSPSPAASLSPSLSPSPPSTTTFFTQTSTRTDSTSSTSARFSNSTSVEASTISASIFDASSSISSSLTTSLSSSSSIITPTSSTTSSSSSSLSSSSTSATPICTPGVEFAAYVFPRTSEPCQELLRVYSDSTKSARDLNLTTVMQGRTPLGTGFTPLVSWRTSPSDETGPTNIYGVRGPANTTWSNSCDLIQHRGYLKFNEAKIWFLTIDVPDDFGFVWFYGTFSSTVPGAYGASAGQITADYSRRARVTAANVLVRDSEIYVPFRALFLNSGGPGSLNMPLPPGVQFVSGCSDTPATPAFPQWETEKWTP</sequence>
<dbReference type="Pfam" id="PF10528">
    <property type="entry name" value="GLEYA"/>
    <property type="match status" value="1"/>
</dbReference>
<feature type="chain" id="PRO_5042480175" description="GLEYA adhesin domain-containing protein" evidence="2">
    <location>
        <begin position="19"/>
        <end position="727"/>
    </location>
</feature>
<dbReference type="RefSeq" id="XP_060309965.1">
    <property type="nucleotide sequence ID" value="XM_060459233.1"/>
</dbReference>
<feature type="domain" description="DUF7908" evidence="4">
    <location>
        <begin position="179"/>
        <end position="301"/>
    </location>
</feature>
<dbReference type="Pfam" id="PF25485">
    <property type="entry name" value="DUF7908"/>
    <property type="match status" value="1"/>
</dbReference>
<dbReference type="InterPro" id="IPR018871">
    <property type="entry name" value="GLEYA_adhesin_domain"/>
</dbReference>
<evidence type="ECO:0000259" key="4">
    <source>
        <dbReference type="Pfam" id="PF25485"/>
    </source>
</evidence>